<keyword evidence="2" id="KW-1185">Reference proteome</keyword>
<sequence length="134" mass="15167">MPVMPSIGRPSTLLAGGERFTANGREWEILHTPGHSPGPGAPFRDGARRADAIAQGKRRRLRQTRELVETREYPATELELFRSALTGAQRHFAMAEILAYLAFHEVRGVLTRGRRPDGVYLWRPVEHREGEVDR</sequence>
<dbReference type="CDD" id="cd06262">
    <property type="entry name" value="metallo-hydrolase-like_MBL-fold"/>
    <property type="match status" value="1"/>
</dbReference>
<gene>
    <name evidence="1" type="ORF">HF519_13565</name>
</gene>
<dbReference type="Proteomes" id="UP000586918">
    <property type="component" value="Unassembled WGS sequence"/>
</dbReference>
<evidence type="ECO:0000313" key="1">
    <source>
        <dbReference type="EMBL" id="NMH92579.1"/>
    </source>
</evidence>
<dbReference type="AlphaFoldDB" id="A0A848DJ62"/>
<dbReference type="InterPro" id="IPR036866">
    <property type="entry name" value="RibonucZ/Hydroxyglut_hydro"/>
</dbReference>
<protein>
    <submittedName>
        <fullName evidence="1">Uncharacterized protein</fullName>
    </submittedName>
</protein>
<dbReference type="EMBL" id="JAAXKZ010000042">
    <property type="protein sequence ID" value="NMH92579.1"/>
    <property type="molecule type" value="Genomic_DNA"/>
</dbReference>
<dbReference type="SUPFAM" id="SSF56281">
    <property type="entry name" value="Metallo-hydrolase/oxidoreductase"/>
    <property type="match status" value="1"/>
</dbReference>
<name>A0A848DJ62_9PSEU</name>
<dbReference type="Gene3D" id="3.60.15.10">
    <property type="entry name" value="Ribonuclease Z/Hydroxyacylglutathione hydrolase-like"/>
    <property type="match status" value="1"/>
</dbReference>
<evidence type="ECO:0000313" key="2">
    <source>
        <dbReference type="Proteomes" id="UP000586918"/>
    </source>
</evidence>
<accession>A0A848DJ62</accession>
<dbReference type="RefSeq" id="WP_169413290.1">
    <property type="nucleotide sequence ID" value="NZ_JAAXKZ010000042.1"/>
</dbReference>
<organism evidence="1 2">
    <name type="scientific">Pseudonocardia bannensis</name>
    <dbReference type="NCBI Taxonomy" id="630973"/>
    <lineage>
        <taxon>Bacteria</taxon>
        <taxon>Bacillati</taxon>
        <taxon>Actinomycetota</taxon>
        <taxon>Actinomycetes</taxon>
        <taxon>Pseudonocardiales</taxon>
        <taxon>Pseudonocardiaceae</taxon>
        <taxon>Pseudonocardia</taxon>
    </lineage>
</organism>
<comment type="caution">
    <text evidence="1">The sequence shown here is derived from an EMBL/GenBank/DDBJ whole genome shotgun (WGS) entry which is preliminary data.</text>
</comment>
<reference evidence="1 2" key="1">
    <citation type="submission" date="2020-04" db="EMBL/GenBank/DDBJ databases">
        <authorList>
            <person name="Klaysubun C."/>
            <person name="Duangmal K."/>
            <person name="Lipun K."/>
        </authorList>
    </citation>
    <scope>NUCLEOTIDE SEQUENCE [LARGE SCALE GENOMIC DNA]</scope>
    <source>
        <strain evidence="1 2">DSM 45300</strain>
    </source>
</reference>
<proteinExistence type="predicted"/>